<dbReference type="EMBL" id="CM026430">
    <property type="protein sequence ID" value="KAG0560673.1"/>
    <property type="molecule type" value="Genomic_DNA"/>
</dbReference>
<dbReference type="Proteomes" id="UP000822688">
    <property type="component" value="Chromosome 9"/>
</dbReference>
<gene>
    <name evidence="2" type="ORF">KC19_9G004000</name>
</gene>
<feature type="region of interest" description="Disordered" evidence="1">
    <location>
        <begin position="1"/>
        <end position="120"/>
    </location>
</feature>
<evidence type="ECO:0000313" key="2">
    <source>
        <dbReference type="EMBL" id="KAG0560673.1"/>
    </source>
</evidence>
<accession>A0A8T0GP18</accession>
<proteinExistence type="predicted"/>
<evidence type="ECO:0000313" key="3">
    <source>
        <dbReference type="Proteomes" id="UP000822688"/>
    </source>
</evidence>
<protein>
    <submittedName>
        <fullName evidence="2">Uncharacterized protein</fullName>
    </submittedName>
</protein>
<feature type="compositionally biased region" description="Polar residues" evidence="1">
    <location>
        <begin position="26"/>
        <end position="43"/>
    </location>
</feature>
<reference evidence="2" key="1">
    <citation type="submission" date="2020-06" db="EMBL/GenBank/DDBJ databases">
        <title>WGS assembly of Ceratodon purpureus strain R40.</title>
        <authorList>
            <person name="Carey S.B."/>
            <person name="Jenkins J."/>
            <person name="Shu S."/>
            <person name="Lovell J.T."/>
            <person name="Sreedasyam A."/>
            <person name="Maumus F."/>
            <person name="Tiley G.P."/>
            <person name="Fernandez-Pozo N."/>
            <person name="Barry K."/>
            <person name="Chen C."/>
            <person name="Wang M."/>
            <person name="Lipzen A."/>
            <person name="Daum C."/>
            <person name="Saski C.A."/>
            <person name="Payton A.C."/>
            <person name="Mcbreen J.C."/>
            <person name="Conrad R.E."/>
            <person name="Kollar L.M."/>
            <person name="Olsson S."/>
            <person name="Huttunen S."/>
            <person name="Landis J.B."/>
            <person name="Wickett N.J."/>
            <person name="Johnson M.G."/>
            <person name="Rensing S.A."/>
            <person name="Grimwood J."/>
            <person name="Schmutz J."/>
            <person name="Mcdaniel S.F."/>
        </authorList>
    </citation>
    <scope>NUCLEOTIDE SEQUENCE</scope>
    <source>
        <strain evidence="2">R40</strain>
    </source>
</reference>
<organism evidence="2 3">
    <name type="scientific">Ceratodon purpureus</name>
    <name type="common">Fire moss</name>
    <name type="synonym">Dicranum purpureum</name>
    <dbReference type="NCBI Taxonomy" id="3225"/>
    <lineage>
        <taxon>Eukaryota</taxon>
        <taxon>Viridiplantae</taxon>
        <taxon>Streptophyta</taxon>
        <taxon>Embryophyta</taxon>
        <taxon>Bryophyta</taxon>
        <taxon>Bryophytina</taxon>
        <taxon>Bryopsida</taxon>
        <taxon>Dicranidae</taxon>
        <taxon>Pseudoditrichales</taxon>
        <taxon>Ditrichaceae</taxon>
        <taxon>Ceratodon</taxon>
    </lineage>
</organism>
<sequence>MPCHAMPQMNAIPQMCQGKGREGKSSRNVKQLTWTTIKATSKATRSEKEIEPAQRSRVEHSPAQHSTAENGAIFAMLAKQSDQDLTPPHPGGGPRLKGEGPRAKGQGASDAHRPSRQAGM</sequence>
<keyword evidence="3" id="KW-1185">Reference proteome</keyword>
<name>A0A8T0GP18_CERPU</name>
<comment type="caution">
    <text evidence="2">The sequence shown here is derived from an EMBL/GenBank/DDBJ whole genome shotgun (WGS) entry which is preliminary data.</text>
</comment>
<dbReference type="AlphaFoldDB" id="A0A8T0GP18"/>
<feature type="compositionally biased region" description="Basic and acidic residues" evidence="1">
    <location>
        <begin position="44"/>
        <end position="62"/>
    </location>
</feature>
<evidence type="ECO:0000256" key="1">
    <source>
        <dbReference type="SAM" id="MobiDB-lite"/>
    </source>
</evidence>